<dbReference type="eggNOG" id="ENOG5032SGS">
    <property type="taxonomic scope" value="Bacteria"/>
</dbReference>
<reference evidence="1 2" key="1">
    <citation type="journal article" date="2009" name="PLoS ONE">
        <title>Complete genome sequence of the aerobic CO-oxidizing thermophile Thermomicrobium roseum.</title>
        <authorList>
            <person name="Wu D."/>
            <person name="Raymond J."/>
            <person name="Wu M."/>
            <person name="Chatterji S."/>
            <person name="Ren Q."/>
            <person name="Graham J.E."/>
            <person name="Bryant D.A."/>
            <person name="Robb F."/>
            <person name="Colman A."/>
            <person name="Tallon L.J."/>
            <person name="Badger J.H."/>
            <person name="Madupu R."/>
            <person name="Ward N.L."/>
            <person name="Eisen J.A."/>
        </authorList>
    </citation>
    <scope>NUCLEOTIDE SEQUENCE [LARGE SCALE GENOMIC DNA]</scope>
    <source>
        <strain evidence="2">ATCC 27502 / DSM 5159 / P-2</strain>
    </source>
</reference>
<proteinExistence type="predicted"/>
<protein>
    <submittedName>
        <fullName evidence="1">Uncharacterized protein</fullName>
    </submittedName>
</protein>
<dbReference type="Proteomes" id="UP000000447">
    <property type="component" value="Chromosome"/>
</dbReference>
<evidence type="ECO:0000313" key="1">
    <source>
        <dbReference type="EMBL" id="ACM04816.1"/>
    </source>
</evidence>
<organism evidence="1 2">
    <name type="scientific">Thermomicrobium roseum (strain ATCC 27502 / DSM 5159 / P-2)</name>
    <dbReference type="NCBI Taxonomy" id="309801"/>
    <lineage>
        <taxon>Bacteria</taxon>
        <taxon>Pseudomonadati</taxon>
        <taxon>Thermomicrobiota</taxon>
        <taxon>Thermomicrobia</taxon>
        <taxon>Thermomicrobiales</taxon>
        <taxon>Thermomicrobiaceae</taxon>
        <taxon>Thermomicrobium</taxon>
    </lineage>
</organism>
<dbReference type="STRING" id="309801.trd_1580"/>
<evidence type="ECO:0000313" key="2">
    <source>
        <dbReference type="Proteomes" id="UP000000447"/>
    </source>
</evidence>
<dbReference type="RefSeq" id="WP_015922525.1">
    <property type="nucleotide sequence ID" value="NC_011959.1"/>
</dbReference>
<dbReference type="KEGG" id="tro:trd_1580"/>
<dbReference type="HOGENOM" id="CLU_059368_0_0_0"/>
<dbReference type="AlphaFoldDB" id="B9L087"/>
<keyword evidence="2" id="KW-1185">Reference proteome</keyword>
<sequence length="347" mass="38582">MTLFATPPDPRIVRPTAPHRATLAQRLAGAVTGPDQRVRDLLEAWFARLPGPAQTDVRSRLWERDRRLALAAFWELYLHELLTRLGYRLVPHPTVPGAGARPDFLATRDQEAFYLEALIHGPPTGAWRAERRLYPILDVLHEVQREPFVVTLAQATCGHGTPPLRALRSELVRWLDSLSAATTDATLSWQRGSWSLQFRARRAGSERADEPVEPAPPPLPLRTLSSKVQAKARRYRVFDHPLLLALATSQALPESTSQELASRLVGQLPDPAVGILLAAGLDPWTIASTPLLVAWRAEAIAPLRPFLATLEEAGGRRRTATMLQLDAPWRLFGLWPTWPHDPPGGNE</sequence>
<gene>
    <name evidence="1" type="ordered locus">trd_1580</name>
</gene>
<dbReference type="OrthoDB" id="1097812at2"/>
<accession>B9L087</accession>
<dbReference type="EMBL" id="CP001275">
    <property type="protein sequence ID" value="ACM04816.1"/>
    <property type="molecule type" value="Genomic_DNA"/>
</dbReference>
<name>B9L087_THERP</name>